<evidence type="ECO:0000313" key="1">
    <source>
        <dbReference type="EMBL" id="SDS91881.1"/>
    </source>
</evidence>
<proteinExistence type="predicted"/>
<dbReference type="EMBL" id="LT629766">
    <property type="protein sequence ID" value="SDS91881.1"/>
    <property type="molecule type" value="Genomic_DNA"/>
</dbReference>
<accession>A0A1H1W5F9</accession>
<name>A0A1H1W5F9_9MICO</name>
<protein>
    <submittedName>
        <fullName evidence="1">Uncharacterized protein</fullName>
    </submittedName>
</protein>
<evidence type="ECO:0000313" key="2">
    <source>
        <dbReference type="Proteomes" id="UP000199597"/>
    </source>
</evidence>
<gene>
    <name evidence="1" type="ORF">SAMN04489752_2851</name>
</gene>
<dbReference type="AlphaFoldDB" id="A0A1H1W5F9"/>
<dbReference type="Proteomes" id="UP000199597">
    <property type="component" value="Chromosome I"/>
</dbReference>
<organism evidence="1 2">
    <name type="scientific">Brevibacterium siliguriense</name>
    <dbReference type="NCBI Taxonomy" id="1136497"/>
    <lineage>
        <taxon>Bacteria</taxon>
        <taxon>Bacillati</taxon>
        <taxon>Actinomycetota</taxon>
        <taxon>Actinomycetes</taxon>
        <taxon>Micrococcales</taxon>
        <taxon>Brevibacteriaceae</taxon>
        <taxon>Brevibacterium</taxon>
    </lineage>
</organism>
<keyword evidence="2" id="KW-1185">Reference proteome</keyword>
<sequence length="45" mass="5168">MATVVMMSVVSVIHGHSVFEMPRFSRLDSVMLMFLLFVHTPNLYP</sequence>
<reference evidence="2" key="1">
    <citation type="submission" date="2016-10" db="EMBL/GenBank/DDBJ databases">
        <authorList>
            <person name="Varghese N."/>
            <person name="Submissions S."/>
        </authorList>
    </citation>
    <scope>NUCLEOTIDE SEQUENCE [LARGE SCALE GENOMIC DNA]</scope>
    <source>
        <strain evidence="2">DSM 23676</strain>
    </source>
</reference>
<dbReference type="STRING" id="1136497.SAMN04489752_2851"/>